<feature type="region of interest" description="Disordered" evidence="5">
    <location>
        <begin position="65"/>
        <end position="87"/>
    </location>
</feature>
<dbReference type="SMART" id="SM00228">
    <property type="entry name" value="PDZ"/>
    <property type="match status" value="1"/>
</dbReference>
<reference evidence="8" key="1">
    <citation type="submission" date="2025-05" db="UniProtKB">
        <authorList>
            <consortium name="Ensembl"/>
        </authorList>
    </citation>
    <scope>IDENTIFICATION</scope>
</reference>
<dbReference type="CTD" id="23094"/>
<dbReference type="RefSeq" id="XP_017280225.1">
    <property type="nucleotide sequence ID" value="XM_017424736.3"/>
</dbReference>
<feature type="compositionally biased region" description="Basic and acidic residues" evidence="5">
    <location>
        <begin position="272"/>
        <end position="289"/>
    </location>
</feature>
<feature type="region of interest" description="Disordered" evidence="5">
    <location>
        <begin position="1179"/>
        <end position="1482"/>
    </location>
</feature>
<sequence length="1754" mass="191912">MNSYRDRGVTCTSSDLLDGGGGLSQHTPFRHTPNGLPAPGPADPAILPRISVPKMGVRARIAEWPPRRAQSRESLLENGQNGSNHYDDCSISSSVLSSDAKLVRGGVARLPRRWSKDVEFRGGVTGERVSPVSLRVFPPLRQRSNSEVTLSEQDENEVEARGGGGMGNRFREYGSTSSIDIQGISEQSFFNMLNQFHQERPDQRSSAPVQFGELLRPQDSLLRAPAPSPGPTGGDDRGTGRRDGTERVRKKSGGTESSLGGSSLFRKLRSSSRGELDGGKGETNEDRGGKGSTDASYKPWVCPKSFVHFDAQSILFDLHEAAAQRGFVAQRRNTATGASAASVSLSSRSSAPNLNDPIYSSIEDLTLNLDQGTTTPSLAMDPLDGPSTNSSSPLLLSCPHFVNEIGGHSERNISFLSSSVEWGGDGEVGRGWLRKSNASMSVLEIPTEQQETRLERLKLYSIEHVDLGARYYRDYFHGKEHSNYFGTDDKLGPVAVSIRREKLEDTKVLKDQYQYRVIVRTSELVTLRGSILEDTVASTGKHGTVRGLPLKEVLEQVVPELNVSCLRLALSTAKVTEQLLKLDEQGLSQKHKVGVLLCRAGQSTEEEMYNNEEASPAFSAFLELLGEQVLLKGFNKYAAQLDTKTDSTGTHSLYTTYQGYEVMFHVSTMLPYMPSNPQQLLRKRHIGNDIVTIIFQEPGALPFTPQNIRSHFQHVFVIVRVHNPCSDNTCYSVAVTRMKDVPPFGPPIPNGVTFRNPETFRNFLLAKVINAENAAHKSEKFHTMATRTRQEYLRDLAENYVSSTPLDSAGKLNNLISLASKKRERSKAREGAELEASGSIAWRVLAQDFSGGGMELPCALGISEEYVLLVDCSTKDVVFNCFCRDVIGWTPERLALKIFYGRGDHIGVRVPDGCAQDIREMVQRLRSLTVGCETVDMTLRRNGLGQLGFHVRLDGTVAEVEEYGFAWQAGLRQGSRLVEICKVAAVTLTHEQMIDLLRTSVTVKVVIIPPFEDGGPRRGCTEEYEMKTMEQKPEPEPLAAGYRPSPRQTWRWESSPIPPGLHSAPIQPRWAPMSAAPPSLPRSHKTMMPVPYREPQHLTSKSRPVSYPENHYSLSPGGDRGMSYRNPSASFSSPVSGLVGIATMASPGMTPGPFVRYKPSPDRYGLVQRPLLPYEPHLSVDITSSGESSSGFTSQESTMERNKTEPLWNVPASSSSRGPGGGGGQRRLTRQDVPGKDSPNRHSKGETQYSSHSSSNTLSSNASSSHSDERWFDGGPAGDRGGDLADPIPDLLNKGGSNDSGIDASTHYSNARHGNMSNSQSHKLMHGSAAYSGVPEISVGRSSGGGEVKRPESSPILPAAANQTKGYMTKTFPLPGSSAEKKDTFKPRAYTPQGYKTPTAEKARPVRASTTTPTSAQMNSASLSSSAPKAFYGKSKQDGTSLHSNTAKPFTSDSSNSKKQVDTNSKNVFGQPRLRASLRDLRSPRRTYKSTIEDDLKKLIIMDSPGETPQSDPSPRLTLQRTFSDESLCSGRRDASFACSDNPPTPTDLLFTCTLPTRKHSSSSNNIQGKKMPLSSSELSLTEVKDKVPPLRRLDPGLMPLPDTACGLEWSSLVNAAKAYEAQRTVSLISLTEPQAGGPETRPAVSPVQFQTPQTPRTTPTFSGDEVPNDLSGRLHNLEVMLQQLNSDLEKEKQDKVILLAEMANLRQNNQRLQEESQTASEQLRKFSMLFTNIKPGSDHDSRAVTQDGGSQRE</sequence>
<dbReference type="Ensembl" id="ENSKMAT00000028905.1">
    <property type="protein sequence ID" value="ENSKMAP00000028546.1"/>
    <property type="gene ID" value="ENSKMAG00000021136.1"/>
</dbReference>
<keyword evidence="9" id="KW-1185">Reference proteome</keyword>
<dbReference type="Ensembl" id="ENSKMAT00000028922.1">
    <property type="protein sequence ID" value="ENSKMAP00000028563.1"/>
    <property type="gene ID" value="ENSKMAG00000021136.1"/>
</dbReference>
<feature type="compositionally biased region" description="Low complexity" evidence="5">
    <location>
        <begin position="1649"/>
        <end position="1662"/>
    </location>
</feature>
<evidence type="ECO:0000256" key="1">
    <source>
        <dbReference type="ARBA" id="ARBA00022468"/>
    </source>
</evidence>
<dbReference type="GeneID" id="108240932"/>
<feature type="domain" description="PDZ" evidence="7">
    <location>
        <begin position="936"/>
        <end position="1000"/>
    </location>
</feature>
<protein>
    <submittedName>
        <fullName evidence="8">Signal-induced proliferation-associated 1 like 3</fullName>
    </submittedName>
</protein>
<dbReference type="PROSITE" id="PS50085">
    <property type="entry name" value="RAPGAP"/>
    <property type="match status" value="1"/>
</dbReference>
<keyword evidence="3 4" id="KW-0175">Coiled coil</keyword>
<feature type="region of interest" description="Disordered" evidence="5">
    <location>
        <begin position="144"/>
        <end position="173"/>
    </location>
</feature>
<dbReference type="GO" id="GO:0051056">
    <property type="term" value="P:regulation of small GTPase mediated signal transduction"/>
    <property type="evidence" value="ECO:0007669"/>
    <property type="project" value="InterPro"/>
</dbReference>
<dbReference type="CDD" id="cd06745">
    <property type="entry name" value="PDZ_SIPA1-like"/>
    <property type="match status" value="1"/>
</dbReference>
<feature type="compositionally biased region" description="Low complexity" evidence="5">
    <location>
        <begin position="1415"/>
        <end position="1430"/>
    </location>
</feature>
<dbReference type="InterPro" id="IPR050989">
    <property type="entry name" value="Rap1_Ran_GAP"/>
</dbReference>
<name>A0A3Q3BGK6_KRYMA</name>
<dbReference type="Pfam" id="PF02145">
    <property type="entry name" value="Rap_GAP"/>
    <property type="match status" value="1"/>
</dbReference>
<dbReference type="PANTHER" id="PTHR15711">
    <property type="entry name" value="RAP GTPASE-ACTIVATING PROTEIN"/>
    <property type="match status" value="1"/>
</dbReference>
<dbReference type="OrthoDB" id="2499658at2759"/>
<feature type="compositionally biased region" description="Low complexity" evidence="5">
    <location>
        <begin position="254"/>
        <end position="265"/>
    </location>
</feature>
<evidence type="ECO:0000256" key="4">
    <source>
        <dbReference type="SAM" id="Coils"/>
    </source>
</evidence>
<dbReference type="GO" id="GO:0005096">
    <property type="term" value="F:GTPase activator activity"/>
    <property type="evidence" value="ECO:0007669"/>
    <property type="project" value="UniProtKB-KW"/>
</dbReference>
<feature type="compositionally biased region" description="Polar residues" evidence="5">
    <location>
        <begin position="1744"/>
        <end position="1754"/>
    </location>
</feature>
<feature type="region of interest" description="Disordered" evidence="5">
    <location>
        <begin position="1"/>
        <end position="42"/>
    </location>
</feature>
<dbReference type="GO" id="GO:0090162">
    <property type="term" value="P:establishment of epithelial cell polarity"/>
    <property type="evidence" value="ECO:0007669"/>
    <property type="project" value="TreeGrafter"/>
</dbReference>
<dbReference type="SUPFAM" id="SSF111347">
    <property type="entry name" value="Rap/Ran-GAP"/>
    <property type="match status" value="1"/>
</dbReference>
<feature type="compositionally biased region" description="Low complexity" evidence="5">
    <location>
        <begin position="1250"/>
        <end position="1265"/>
    </location>
</feature>
<dbReference type="Gene3D" id="3.40.50.11210">
    <property type="entry name" value="Rap/Ran-GAP"/>
    <property type="match status" value="1"/>
</dbReference>
<dbReference type="GO" id="GO:0002088">
    <property type="term" value="P:lens development in camera-type eye"/>
    <property type="evidence" value="ECO:0007669"/>
    <property type="project" value="Ensembl"/>
</dbReference>
<dbReference type="PANTHER" id="PTHR15711:SF15">
    <property type="entry name" value="SIGNAL-INDUCED PROLIFERATION-ASSOCIATED 1-LIKE PROTEIN 3"/>
    <property type="match status" value="1"/>
</dbReference>
<dbReference type="PROSITE" id="PS50106">
    <property type="entry name" value="PDZ"/>
    <property type="match status" value="1"/>
</dbReference>
<feature type="compositionally biased region" description="Basic and acidic residues" evidence="5">
    <location>
        <begin position="1229"/>
        <end position="1245"/>
    </location>
</feature>
<feature type="region of interest" description="Disordered" evidence="5">
    <location>
        <begin position="1029"/>
        <end position="1048"/>
    </location>
</feature>
<dbReference type="InterPro" id="IPR000331">
    <property type="entry name" value="Rap/Ran_GAP_dom"/>
</dbReference>
<feature type="compositionally biased region" description="Polar residues" evidence="5">
    <location>
        <begin position="1438"/>
        <end position="1468"/>
    </location>
</feature>
<dbReference type="InterPro" id="IPR036034">
    <property type="entry name" value="PDZ_sf"/>
</dbReference>
<dbReference type="GO" id="GO:0005794">
    <property type="term" value="C:Golgi apparatus"/>
    <property type="evidence" value="ECO:0007669"/>
    <property type="project" value="TreeGrafter"/>
</dbReference>
<dbReference type="FunFam" id="3.40.50.11210:FF:000002">
    <property type="entry name" value="Signal-induced proliferation-associated 1-like protein 1"/>
    <property type="match status" value="1"/>
</dbReference>
<evidence type="ECO:0000259" key="6">
    <source>
        <dbReference type="PROSITE" id="PS50085"/>
    </source>
</evidence>
<evidence type="ECO:0000256" key="2">
    <source>
        <dbReference type="ARBA" id="ARBA00022553"/>
    </source>
</evidence>
<dbReference type="Gene3D" id="2.30.42.10">
    <property type="match status" value="1"/>
</dbReference>
<dbReference type="InterPro" id="IPR001478">
    <property type="entry name" value="PDZ"/>
</dbReference>
<dbReference type="OMA" id="EDMGEPR"/>
<dbReference type="GO" id="GO:0003382">
    <property type="term" value="P:epithelial cell morphogenesis"/>
    <property type="evidence" value="ECO:0007669"/>
    <property type="project" value="TreeGrafter"/>
</dbReference>
<dbReference type="Proteomes" id="UP000264800">
    <property type="component" value="Unplaced"/>
</dbReference>
<evidence type="ECO:0000259" key="7">
    <source>
        <dbReference type="PROSITE" id="PS50106"/>
    </source>
</evidence>
<dbReference type="Pfam" id="PF21022">
    <property type="entry name" value="Rap-GAP_dimer"/>
    <property type="match status" value="1"/>
</dbReference>
<feature type="domain" description="Rap-GAP" evidence="6">
    <location>
        <begin position="579"/>
        <end position="796"/>
    </location>
</feature>
<accession>A0A3Q3BGK6</accession>
<feature type="compositionally biased region" description="Basic and acidic residues" evidence="5">
    <location>
        <begin position="234"/>
        <end position="247"/>
    </location>
</feature>
<feature type="region of interest" description="Disordered" evidence="5">
    <location>
        <begin position="218"/>
        <end position="295"/>
    </location>
</feature>
<dbReference type="RefSeq" id="XP_017280226.1">
    <property type="nucleotide sequence ID" value="XM_017424737.3"/>
</dbReference>
<proteinExistence type="predicted"/>
<dbReference type="GO" id="GO:0005886">
    <property type="term" value="C:plasma membrane"/>
    <property type="evidence" value="ECO:0007669"/>
    <property type="project" value="TreeGrafter"/>
</dbReference>
<feature type="region of interest" description="Disordered" evidence="5">
    <location>
        <begin position="1634"/>
        <end position="1667"/>
    </location>
</feature>
<keyword evidence="2" id="KW-0597">Phosphoprotein</keyword>
<evidence type="ECO:0000256" key="5">
    <source>
        <dbReference type="SAM" id="MobiDB-lite"/>
    </source>
</evidence>
<dbReference type="SUPFAM" id="SSF50156">
    <property type="entry name" value="PDZ domain-like"/>
    <property type="match status" value="1"/>
</dbReference>
<feature type="region of interest" description="Disordered" evidence="5">
    <location>
        <begin position="1733"/>
        <end position="1754"/>
    </location>
</feature>
<dbReference type="STRING" id="37003.ENSKMAP00000028546"/>
<dbReference type="Pfam" id="PF11881">
    <property type="entry name" value="SPAR_C"/>
    <property type="match status" value="1"/>
</dbReference>
<dbReference type="KEGG" id="kmr:108240932"/>
<feature type="compositionally biased region" description="Low complexity" evidence="5">
    <location>
        <begin position="1183"/>
        <end position="1197"/>
    </location>
</feature>
<dbReference type="InterPro" id="IPR021818">
    <property type="entry name" value="SIPA1L_C"/>
</dbReference>
<organism evidence="8 9">
    <name type="scientific">Kryptolebias marmoratus</name>
    <name type="common">Mangrove killifish</name>
    <name type="synonym">Rivulus marmoratus</name>
    <dbReference type="NCBI Taxonomy" id="37003"/>
    <lineage>
        <taxon>Eukaryota</taxon>
        <taxon>Metazoa</taxon>
        <taxon>Chordata</taxon>
        <taxon>Craniata</taxon>
        <taxon>Vertebrata</taxon>
        <taxon>Euteleostomi</taxon>
        <taxon>Actinopterygii</taxon>
        <taxon>Neopterygii</taxon>
        <taxon>Teleostei</taxon>
        <taxon>Neoteleostei</taxon>
        <taxon>Acanthomorphata</taxon>
        <taxon>Ovalentaria</taxon>
        <taxon>Atherinomorphae</taxon>
        <taxon>Cyprinodontiformes</taxon>
        <taxon>Rivulidae</taxon>
        <taxon>Kryptolebias</taxon>
    </lineage>
</organism>
<evidence type="ECO:0000313" key="8">
    <source>
        <dbReference type="Ensembl" id="ENSKMAP00000028546.1"/>
    </source>
</evidence>
<evidence type="ECO:0000256" key="3">
    <source>
        <dbReference type="ARBA" id="ARBA00023054"/>
    </source>
</evidence>
<evidence type="ECO:0000313" key="9">
    <source>
        <dbReference type="Proteomes" id="UP000264800"/>
    </source>
</evidence>
<dbReference type="GeneTree" id="ENSGT00940000159183"/>
<keyword evidence="1" id="KW-0343">GTPase activation</keyword>
<dbReference type="Gene3D" id="6.10.140.210">
    <property type="match status" value="1"/>
</dbReference>
<dbReference type="InterPro" id="IPR035974">
    <property type="entry name" value="Rap/Ran-GAP_sf"/>
</dbReference>
<feature type="coiled-coil region" evidence="4">
    <location>
        <begin position="1675"/>
        <end position="1730"/>
    </location>
</feature>